<gene>
    <name evidence="2" type="ORF">GCM10010310_31290</name>
</gene>
<accession>A0ABN3SP40</accession>
<organism evidence="2 3">
    <name type="scientific">Streptomyces violaceolatus</name>
    <dbReference type="NCBI Taxonomy" id="67378"/>
    <lineage>
        <taxon>Bacteria</taxon>
        <taxon>Bacillati</taxon>
        <taxon>Actinomycetota</taxon>
        <taxon>Actinomycetes</taxon>
        <taxon>Kitasatosporales</taxon>
        <taxon>Streptomycetaceae</taxon>
        <taxon>Streptomyces</taxon>
        <taxon>Streptomyces violaceoruber group</taxon>
    </lineage>
</organism>
<name>A0ABN3SP40_9ACTN</name>
<evidence type="ECO:0000256" key="1">
    <source>
        <dbReference type="SAM" id="MobiDB-lite"/>
    </source>
</evidence>
<dbReference type="RefSeq" id="WP_093455276.1">
    <property type="nucleotide sequence ID" value="NZ_BAAASK010000007.1"/>
</dbReference>
<evidence type="ECO:0000313" key="2">
    <source>
        <dbReference type="EMBL" id="GAA2682215.1"/>
    </source>
</evidence>
<protein>
    <submittedName>
        <fullName evidence="2">Uncharacterized protein</fullName>
    </submittedName>
</protein>
<dbReference type="EMBL" id="BAAASK010000007">
    <property type="protein sequence ID" value="GAA2682215.1"/>
    <property type="molecule type" value="Genomic_DNA"/>
</dbReference>
<keyword evidence="3" id="KW-1185">Reference proteome</keyword>
<evidence type="ECO:0000313" key="3">
    <source>
        <dbReference type="Proteomes" id="UP001499989"/>
    </source>
</evidence>
<proteinExistence type="predicted"/>
<reference evidence="2 3" key="1">
    <citation type="journal article" date="2019" name="Int. J. Syst. Evol. Microbiol.">
        <title>The Global Catalogue of Microorganisms (GCM) 10K type strain sequencing project: providing services to taxonomists for standard genome sequencing and annotation.</title>
        <authorList>
            <consortium name="The Broad Institute Genomics Platform"/>
            <consortium name="The Broad Institute Genome Sequencing Center for Infectious Disease"/>
            <person name="Wu L."/>
            <person name="Ma J."/>
        </authorList>
    </citation>
    <scope>NUCLEOTIDE SEQUENCE [LARGE SCALE GENOMIC DNA]</scope>
    <source>
        <strain evidence="2 3">JCM 4531</strain>
    </source>
</reference>
<comment type="caution">
    <text evidence="2">The sequence shown here is derived from an EMBL/GenBank/DDBJ whole genome shotgun (WGS) entry which is preliminary data.</text>
</comment>
<feature type="region of interest" description="Disordered" evidence="1">
    <location>
        <begin position="77"/>
        <end position="101"/>
    </location>
</feature>
<sequence length="101" mass="10824">MALRATVRGRAPRPEARGGSITPGPGWQHVGGPFLSRAHCLTALAAYRAHDPVREYRYGTDGTGSWNVYLEALPTYGPDGTGTSSAGRGRPALRIVRPDEH</sequence>
<dbReference type="Proteomes" id="UP001499989">
    <property type="component" value="Unassembled WGS sequence"/>
</dbReference>
<feature type="region of interest" description="Disordered" evidence="1">
    <location>
        <begin position="1"/>
        <end position="28"/>
    </location>
</feature>